<reference evidence="2 3" key="1">
    <citation type="submission" date="2019-03" db="EMBL/GenBank/DDBJ databases">
        <title>Genomic Encyclopedia of Type Strains, Phase IV (KMG-IV): sequencing the most valuable type-strain genomes for metagenomic binning, comparative biology and taxonomic classification.</title>
        <authorList>
            <person name="Goeker M."/>
        </authorList>
    </citation>
    <scope>NUCLEOTIDE SEQUENCE [LARGE SCALE GENOMIC DNA]</scope>
    <source>
        <strain evidence="2 3">DSM 101688</strain>
    </source>
</reference>
<organism evidence="2 3">
    <name type="scientific">Varunaivibrio sulfuroxidans</name>
    <dbReference type="NCBI Taxonomy" id="1773489"/>
    <lineage>
        <taxon>Bacteria</taxon>
        <taxon>Pseudomonadati</taxon>
        <taxon>Pseudomonadota</taxon>
        <taxon>Alphaproteobacteria</taxon>
        <taxon>Rhodospirillales</taxon>
        <taxon>Magnetovibrionaceae</taxon>
        <taxon>Varunaivibrio</taxon>
    </lineage>
</organism>
<comment type="caution">
    <text evidence="2">The sequence shown here is derived from an EMBL/GenBank/DDBJ whole genome shotgun (WGS) entry which is preliminary data.</text>
</comment>
<dbReference type="Pfam" id="PF08770">
    <property type="entry name" value="SoxZ"/>
    <property type="match status" value="1"/>
</dbReference>
<dbReference type="SUPFAM" id="SSF81296">
    <property type="entry name" value="E set domains"/>
    <property type="match status" value="1"/>
</dbReference>
<protein>
    <submittedName>
        <fullName evidence="2">Sulfur compound chelating protein SoxZ</fullName>
    </submittedName>
</protein>
<dbReference type="RefSeq" id="WP_132938249.1">
    <property type="nucleotide sequence ID" value="NZ_CP119676.1"/>
</dbReference>
<evidence type="ECO:0000259" key="1">
    <source>
        <dbReference type="Pfam" id="PF08770"/>
    </source>
</evidence>
<dbReference type="InterPro" id="IPR014756">
    <property type="entry name" value="Ig_E-set"/>
</dbReference>
<dbReference type="InterPro" id="IPR014880">
    <property type="entry name" value="SoxZ_dom"/>
</dbReference>
<evidence type="ECO:0000313" key="2">
    <source>
        <dbReference type="EMBL" id="TCS64304.1"/>
    </source>
</evidence>
<dbReference type="AlphaFoldDB" id="A0A4R3JER2"/>
<dbReference type="EMBL" id="SLZW01000002">
    <property type="protein sequence ID" value="TCS64304.1"/>
    <property type="molecule type" value="Genomic_DNA"/>
</dbReference>
<sequence>MATKPPRVKVPKTAKKGEVFEIKTLITHPMETGNRKGKDGKKIPRMIINKFTCTYNGNEILRADMNTSISANPYFAFYARATDSGTFEFAWTDDNGKTVKTSKNIAVS</sequence>
<dbReference type="InterPro" id="IPR013783">
    <property type="entry name" value="Ig-like_fold"/>
</dbReference>
<proteinExistence type="predicted"/>
<name>A0A4R3JER2_9PROT</name>
<dbReference type="OrthoDB" id="9795530at2"/>
<dbReference type="InterPro" id="IPR030995">
    <property type="entry name" value="SoxZ"/>
</dbReference>
<accession>A0A4R3JER2</accession>
<dbReference type="Gene3D" id="2.60.40.10">
    <property type="entry name" value="Immunoglobulins"/>
    <property type="match status" value="1"/>
</dbReference>
<keyword evidence="3" id="KW-1185">Reference proteome</keyword>
<evidence type="ECO:0000313" key="3">
    <source>
        <dbReference type="Proteomes" id="UP000295304"/>
    </source>
</evidence>
<feature type="domain" description="Sulphur oxidation protein SoxZ" evidence="1">
    <location>
        <begin position="9"/>
        <end position="102"/>
    </location>
</feature>
<dbReference type="Proteomes" id="UP000295304">
    <property type="component" value="Unassembled WGS sequence"/>
</dbReference>
<gene>
    <name evidence="2" type="ORF">EDD55_102347</name>
</gene>
<dbReference type="NCBIfam" id="TIGR04490">
    <property type="entry name" value="SoxZ_true"/>
    <property type="match status" value="1"/>
</dbReference>